<evidence type="ECO:0000313" key="3">
    <source>
        <dbReference type="Proteomes" id="UP001162881"/>
    </source>
</evidence>
<evidence type="ECO:0000259" key="1">
    <source>
        <dbReference type="Pfam" id="PF00534"/>
    </source>
</evidence>
<dbReference type="Proteomes" id="UP001162881">
    <property type="component" value="Unassembled WGS sequence"/>
</dbReference>
<protein>
    <submittedName>
        <fullName evidence="2">Glycosyltransferase</fullName>
        <ecNumber evidence="2">2.4.-.-</ecNumber>
    </submittedName>
</protein>
<feature type="non-terminal residue" evidence="2">
    <location>
        <position position="1"/>
    </location>
</feature>
<keyword evidence="2" id="KW-0328">Glycosyltransferase</keyword>
<gene>
    <name evidence="2" type="ORF">MTR62_18010</name>
</gene>
<dbReference type="Gene3D" id="3.40.50.2000">
    <property type="entry name" value="Glycogen Phosphorylase B"/>
    <property type="match status" value="2"/>
</dbReference>
<name>A0ABT0BHN2_9SPHN</name>
<keyword evidence="2" id="KW-0808">Transferase</keyword>
<keyword evidence="3" id="KW-1185">Reference proteome</keyword>
<dbReference type="SUPFAM" id="SSF53756">
    <property type="entry name" value="UDP-Glycosyltransferase/glycogen phosphorylase"/>
    <property type="match status" value="1"/>
</dbReference>
<dbReference type="InterPro" id="IPR001296">
    <property type="entry name" value="Glyco_trans_1"/>
</dbReference>
<reference evidence="2" key="1">
    <citation type="submission" date="2022-03" db="EMBL/GenBank/DDBJ databases">
        <title>Identification of a novel bacterium isolated from mangrove sediments.</title>
        <authorList>
            <person name="Pan X."/>
        </authorList>
    </citation>
    <scope>NUCLEOTIDE SEQUENCE</scope>
    <source>
        <strain evidence="2">B1949</strain>
    </source>
</reference>
<organism evidence="2 3">
    <name type="scientific">Novosphingobium organovorum</name>
    <dbReference type="NCBI Taxonomy" id="2930092"/>
    <lineage>
        <taxon>Bacteria</taxon>
        <taxon>Pseudomonadati</taxon>
        <taxon>Pseudomonadota</taxon>
        <taxon>Alphaproteobacteria</taxon>
        <taxon>Sphingomonadales</taxon>
        <taxon>Sphingomonadaceae</taxon>
        <taxon>Novosphingobium</taxon>
    </lineage>
</organism>
<comment type="caution">
    <text evidence="2">The sequence shown here is derived from an EMBL/GenBank/DDBJ whole genome shotgun (WGS) entry which is preliminary data.</text>
</comment>
<evidence type="ECO:0000313" key="2">
    <source>
        <dbReference type="EMBL" id="MCJ2184570.1"/>
    </source>
</evidence>
<dbReference type="Pfam" id="PF00534">
    <property type="entry name" value="Glycos_transf_1"/>
    <property type="match status" value="1"/>
</dbReference>
<proteinExistence type="predicted"/>
<feature type="domain" description="Glycosyl transferase family 1" evidence="1">
    <location>
        <begin position="37"/>
        <end position="182"/>
    </location>
</feature>
<dbReference type="RefSeq" id="WP_244023537.1">
    <property type="nucleotide sequence ID" value="NZ_JALHLF010000116.1"/>
</dbReference>
<dbReference type="GO" id="GO:0016757">
    <property type="term" value="F:glycosyltransferase activity"/>
    <property type="evidence" value="ECO:0007669"/>
    <property type="project" value="UniProtKB-KW"/>
</dbReference>
<accession>A0ABT0BHN2</accession>
<dbReference type="PANTHER" id="PTHR12526">
    <property type="entry name" value="GLYCOSYLTRANSFERASE"/>
    <property type="match status" value="1"/>
</dbReference>
<sequence>GKVRLIVNGIATQRYRAAPPADAIPGLVKAPGELWLGTLAGLRAVKNLPRLVRVFATLPEGWRLVVVGEGPERAAILLEAERCGVRSRVHLAGYAADPARVVGLFDLFALSSDSEQFPISVVEAMAAGKAIAAPAVGDVATMVAEPNRRFIAAAGDESALGQVLRELAVDAPLRAGLGQANRAYAEAHYDETTMISAYRQTYAAAMGLQAFP</sequence>
<dbReference type="PANTHER" id="PTHR12526:SF630">
    <property type="entry name" value="GLYCOSYLTRANSFERASE"/>
    <property type="match status" value="1"/>
</dbReference>
<dbReference type="EMBL" id="JALHLF010000116">
    <property type="protein sequence ID" value="MCJ2184570.1"/>
    <property type="molecule type" value="Genomic_DNA"/>
</dbReference>
<dbReference type="EC" id="2.4.-.-" evidence="2"/>